<feature type="region of interest" description="Disordered" evidence="1">
    <location>
        <begin position="306"/>
        <end position="413"/>
    </location>
</feature>
<dbReference type="InParanoid" id="A8PXB7"/>
<feature type="compositionally biased region" description="Pro residues" evidence="1">
    <location>
        <begin position="325"/>
        <end position="339"/>
    </location>
</feature>
<evidence type="ECO:0000313" key="2">
    <source>
        <dbReference type="EMBL" id="EDP43996.1"/>
    </source>
</evidence>
<feature type="compositionally biased region" description="Basic and acidic residues" evidence="1">
    <location>
        <begin position="87"/>
        <end position="98"/>
    </location>
</feature>
<protein>
    <submittedName>
        <fullName evidence="2">Uncharacterized protein</fullName>
    </submittedName>
</protein>
<dbReference type="KEGG" id="mgl:MGL_1393"/>
<dbReference type="AlphaFoldDB" id="A8PXB7"/>
<organism evidence="2 3">
    <name type="scientific">Malassezia globosa (strain ATCC MYA-4612 / CBS 7966)</name>
    <name type="common">Dandruff-associated fungus</name>
    <dbReference type="NCBI Taxonomy" id="425265"/>
    <lineage>
        <taxon>Eukaryota</taxon>
        <taxon>Fungi</taxon>
        <taxon>Dikarya</taxon>
        <taxon>Basidiomycota</taxon>
        <taxon>Ustilaginomycotina</taxon>
        <taxon>Malasseziomycetes</taxon>
        <taxon>Malasseziales</taxon>
        <taxon>Malasseziaceae</taxon>
        <taxon>Malassezia</taxon>
    </lineage>
</organism>
<dbReference type="VEuPathDB" id="FungiDB:MGL_1393"/>
<evidence type="ECO:0000313" key="3">
    <source>
        <dbReference type="Proteomes" id="UP000008837"/>
    </source>
</evidence>
<feature type="compositionally biased region" description="Low complexity" evidence="1">
    <location>
        <begin position="353"/>
        <end position="363"/>
    </location>
</feature>
<feature type="compositionally biased region" description="Pro residues" evidence="1">
    <location>
        <begin position="364"/>
        <end position="376"/>
    </location>
</feature>
<dbReference type="Proteomes" id="UP000008837">
    <property type="component" value="Unassembled WGS sequence"/>
</dbReference>
<feature type="region of interest" description="Disordered" evidence="1">
    <location>
        <begin position="73"/>
        <end position="98"/>
    </location>
</feature>
<accession>A8PXB7</accession>
<feature type="compositionally biased region" description="Polar residues" evidence="1">
    <location>
        <begin position="306"/>
        <end position="317"/>
    </location>
</feature>
<name>A8PXB7_MALGO</name>
<keyword evidence="3" id="KW-1185">Reference proteome</keyword>
<dbReference type="EMBL" id="AAYY01000004">
    <property type="protein sequence ID" value="EDP43996.1"/>
    <property type="molecule type" value="Genomic_DNA"/>
</dbReference>
<dbReference type="OrthoDB" id="3358664at2759"/>
<sequence>MRKGGTSLSADASARQGKAVPVAPVDPAVQVAMMHAEFLLGQTRRNVEQLAATHALDPLLCRQLQTLLESAKIRPPPAPRSAPETQVAKKDTKKEVTGKNKWAREVMSDTSLLPTLVDTALSVTAGPILSSTQREAIVDIVGISQSRIANALTDPERQAAAQRWTQNTAKSAHQGLKGGLMGANDNWDKWYKKQLLDSDTRKERRKEERSLQEELRNERSQFHAPAYVGDTRSPSSDAAVSMTGLPVSKFSAITDNPATASVACLPSQQVADDSSLSTLTRAGAVTTTFSPWPGLVLTMSTVASSGSVDMPSTSGLDDQSGGRSLPPPPVPGQPTPPKPSISSQVAPPPPRRGPTGPTATSLPPLSPVQQPPPPHPASGVAASPLASQPLPPVPPPQYTTGSYGGVPSSLRPG</sequence>
<reference evidence="2 3" key="1">
    <citation type="journal article" date="2007" name="Proc. Natl. Acad. Sci. U.S.A.">
        <title>Dandruff-associated Malassezia genomes reveal convergent and divergent virulence traits shared with plant and human fungal pathogens.</title>
        <authorList>
            <person name="Xu J."/>
            <person name="Saunders C.W."/>
            <person name="Hu P."/>
            <person name="Grant R.A."/>
            <person name="Boekhout T."/>
            <person name="Kuramae E.E."/>
            <person name="Kronstad J.W."/>
            <person name="Deangelis Y.M."/>
            <person name="Reeder N.L."/>
            <person name="Johnstone K.R."/>
            <person name="Leland M."/>
            <person name="Fieno A.M."/>
            <person name="Begley W.M."/>
            <person name="Sun Y."/>
            <person name="Lacey M.P."/>
            <person name="Chaudhary T."/>
            <person name="Keough T."/>
            <person name="Chu L."/>
            <person name="Sears R."/>
            <person name="Yuan B."/>
            <person name="Dawson T.L.Jr."/>
        </authorList>
    </citation>
    <scope>NUCLEOTIDE SEQUENCE [LARGE SCALE GENOMIC DNA]</scope>
    <source>
        <strain evidence="3">ATCC MYA-4612 / CBS 7966</strain>
    </source>
</reference>
<dbReference type="RefSeq" id="XP_001731210.1">
    <property type="nucleotide sequence ID" value="XM_001731158.1"/>
</dbReference>
<feature type="region of interest" description="Disordered" evidence="1">
    <location>
        <begin position="199"/>
        <end position="240"/>
    </location>
</feature>
<dbReference type="OMA" id="WAREVMS"/>
<feature type="compositionally biased region" description="Polar residues" evidence="1">
    <location>
        <begin position="1"/>
        <end position="10"/>
    </location>
</feature>
<proteinExistence type="predicted"/>
<comment type="caution">
    <text evidence="2">The sequence shown here is derived from an EMBL/GenBank/DDBJ whole genome shotgun (WGS) entry which is preliminary data.</text>
</comment>
<gene>
    <name evidence="2" type="ORF">MGL_1393</name>
</gene>
<feature type="compositionally biased region" description="Low complexity" evidence="1">
    <location>
        <begin position="377"/>
        <end position="388"/>
    </location>
</feature>
<feature type="region of interest" description="Disordered" evidence="1">
    <location>
        <begin position="1"/>
        <end position="20"/>
    </location>
</feature>
<evidence type="ECO:0000256" key="1">
    <source>
        <dbReference type="SAM" id="MobiDB-lite"/>
    </source>
</evidence>
<dbReference type="GeneID" id="5855517"/>
<feature type="compositionally biased region" description="Basic and acidic residues" evidence="1">
    <location>
        <begin position="199"/>
        <end position="221"/>
    </location>
</feature>